<reference evidence="2 3" key="1">
    <citation type="submission" date="2018-06" db="EMBL/GenBank/DDBJ databases">
        <title>Genomic Encyclopedia of Type Strains, Phase IV (KMG-IV): sequencing the most valuable type-strain genomes for metagenomic binning, comparative biology and taxonomic classification.</title>
        <authorList>
            <person name="Goeker M."/>
        </authorList>
    </citation>
    <scope>NUCLEOTIDE SEQUENCE [LARGE SCALE GENOMIC DNA]</scope>
    <source>
        <strain evidence="2 3">DSM 24875</strain>
    </source>
</reference>
<sequence>MDALASIEAIIRDLLIFVAAMAALLVALLVIVSRMPDDNPLKRMLTALSWRVGATAAAGLVAAPAAPIPGLDVAVEIGAPILLVWYWWTFFRGLWADRARTRPASEVGRAAARSRRD</sequence>
<dbReference type="AlphaFoldDB" id="A0A366FS60"/>
<dbReference type="RefSeq" id="WP_113887490.1">
    <property type="nucleotide sequence ID" value="NZ_QNRK01000002.1"/>
</dbReference>
<dbReference type="Proteomes" id="UP000253529">
    <property type="component" value="Unassembled WGS sequence"/>
</dbReference>
<keyword evidence="1" id="KW-0812">Transmembrane</keyword>
<feature type="transmembrane region" description="Helical" evidence="1">
    <location>
        <begin position="77"/>
        <end position="95"/>
    </location>
</feature>
<evidence type="ECO:0000313" key="3">
    <source>
        <dbReference type="Proteomes" id="UP000253529"/>
    </source>
</evidence>
<name>A0A366FS60_9HYPH</name>
<proteinExistence type="predicted"/>
<keyword evidence="1" id="KW-0472">Membrane</keyword>
<protein>
    <submittedName>
        <fullName evidence="2">Uncharacterized protein</fullName>
    </submittedName>
</protein>
<feature type="transmembrane region" description="Helical" evidence="1">
    <location>
        <begin position="44"/>
        <end position="65"/>
    </location>
</feature>
<gene>
    <name evidence="2" type="ORF">DFR50_10215</name>
</gene>
<keyword evidence="3" id="KW-1185">Reference proteome</keyword>
<feature type="transmembrane region" description="Helical" evidence="1">
    <location>
        <begin position="14"/>
        <end position="32"/>
    </location>
</feature>
<keyword evidence="1" id="KW-1133">Transmembrane helix</keyword>
<dbReference type="EMBL" id="QNRK01000002">
    <property type="protein sequence ID" value="RBP17524.1"/>
    <property type="molecule type" value="Genomic_DNA"/>
</dbReference>
<organism evidence="2 3">
    <name type="scientific">Roseiarcus fermentans</name>
    <dbReference type="NCBI Taxonomy" id="1473586"/>
    <lineage>
        <taxon>Bacteria</taxon>
        <taxon>Pseudomonadati</taxon>
        <taxon>Pseudomonadota</taxon>
        <taxon>Alphaproteobacteria</taxon>
        <taxon>Hyphomicrobiales</taxon>
        <taxon>Roseiarcaceae</taxon>
        <taxon>Roseiarcus</taxon>
    </lineage>
</organism>
<comment type="caution">
    <text evidence="2">The sequence shown here is derived from an EMBL/GenBank/DDBJ whole genome shotgun (WGS) entry which is preliminary data.</text>
</comment>
<evidence type="ECO:0000256" key="1">
    <source>
        <dbReference type="SAM" id="Phobius"/>
    </source>
</evidence>
<evidence type="ECO:0000313" key="2">
    <source>
        <dbReference type="EMBL" id="RBP17524.1"/>
    </source>
</evidence>
<accession>A0A366FS60</accession>